<dbReference type="SUPFAM" id="SSF50998">
    <property type="entry name" value="Quinoprotein alcohol dehydrogenase-like"/>
    <property type="match status" value="1"/>
</dbReference>
<accession>A0A4R6YGR1</accession>
<feature type="chain" id="PRO_5020299483" description="LVIVD repeat-containing protein" evidence="1">
    <location>
        <begin position="19"/>
        <end position="632"/>
    </location>
</feature>
<evidence type="ECO:0008006" key="4">
    <source>
        <dbReference type="Google" id="ProtNLM"/>
    </source>
</evidence>
<comment type="caution">
    <text evidence="2">The sequence shown here is derived from an EMBL/GenBank/DDBJ whole genome shotgun (WGS) entry which is preliminary data.</text>
</comment>
<dbReference type="Gene3D" id="2.130.10.10">
    <property type="entry name" value="YVTN repeat-like/Quinoprotein amine dehydrogenase"/>
    <property type="match status" value="1"/>
</dbReference>
<dbReference type="InterPro" id="IPR015943">
    <property type="entry name" value="WD40/YVTN_repeat-like_dom_sf"/>
</dbReference>
<dbReference type="InterPro" id="IPR011044">
    <property type="entry name" value="Quino_amine_DH_bsu"/>
</dbReference>
<feature type="signal peptide" evidence="1">
    <location>
        <begin position="1"/>
        <end position="18"/>
    </location>
</feature>
<keyword evidence="3" id="KW-1185">Reference proteome</keyword>
<evidence type="ECO:0000313" key="3">
    <source>
        <dbReference type="Proteomes" id="UP000295293"/>
    </source>
</evidence>
<name>A0A4R6YGR1_9GAMM</name>
<organism evidence="2 3">
    <name type="scientific">Tahibacter aquaticus</name>
    <dbReference type="NCBI Taxonomy" id="520092"/>
    <lineage>
        <taxon>Bacteria</taxon>
        <taxon>Pseudomonadati</taxon>
        <taxon>Pseudomonadota</taxon>
        <taxon>Gammaproteobacteria</taxon>
        <taxon>Lysobacterales</taxon>
        <taxon>Rhodanobacteraceae</taxon>
        <taxon>Tahibacter</taxon>
    </lineage>
</organism>
<dbReference type="OrthoDB" id="136825at2"/>
<dbReference type="InterPro" id="IPR013211">
    <property type="entry name" value="LVIVD"/>
</dbReference>
<dbReference type="EMBL" id="SNZH01000034">
    <property type="protein sequence ID" value="TDR35767.1"/>
    <property type="molecule type" value="Genomic_DNA"/>
</dbReference>
<evidence type="ECO:0000313" key="2">
    <source>
        <dbReference type="EMBL" id="TDR35767.1"/>
    </source>
</evidence>
<dbReference type="InterPro" id="IPR011047">
    <property type="entry name" value="Quinoprotein_ADH-like_sf"/>
</dbReference>
<evidence type="ECO:0000256" key="1">
    <source>
        <dbReference type="SAM" id="SignalP"/>
    </source>
</evidence>
<proteinExistence type="predicted"/>
<dbReference type="Proteomes" id="UP000295293">
    <property type="component" value="Unassembled WGS sequence"/>
</dbReference>
<protein>
    <recommendedName>
        <fullName evidence="4">LVIVD repeat-containing protein</fullName>
    </recommendedName>
</protein>
<dbReference type="RefSeq" id="WP_133821984.1">
    <property type="nucleotide sequence ID" value="NZ_SNZH01000034.1"/>
</dbReference>
<dbReference type="AlphaFoldDB" id="A0A4R6YGR1"/>
<dbReference type="SUPFAM" id="SSF50969">
    <property type="entry name" value="YVTN repeat-like/Quinoprotein amine dehydrogenase"/>
    <property type="match status" value="1"/>
</dbReference>
<dbReference type="Pfam" id="PF08309">
    <property type="entry name" value="LVIVD"/>
    <property type="match status" value="5"/>
</dbReference>
<reference evidence="2 3" key="1">
    <citation type="submission" date="2019-03" db="EMBL/GenBank/DDBJ databases">
        <title>Genomic Encyclopedia of Type Strains, Phase IV (KMG-IV): sequencing the most valuable type-strain genomes for metagenomic binning, comparative biology and taxonomic classification.</title>
        <authorList>
            <person name="Goeker M."/>
        </authorList>
    </citation>
    <scope>NUCLEOTIDE SEQUENCE [LARGE SCALE GENOMIC DNA]</scope>
    <source>
        <strain evidence="2 3">DSM 21667</strain>
    </source>
</reference>
<gene>
    <name evidence="2" type="ORF">DFR29_1348</name>
</gene>
<sequence length="632" mass="67939">MKFLVLALGLALAGTAAADIPAPMRFSAARGGNFGAPVAADEYFYLFTGSTITVWQRGANGTLVLAGDTRTAPLPNGITSLQRQGDYLYASFGRYSASGVAVFSIAERTHPLLLNTFDYSDNPYRGPLQILVVGTELYLFDRETGLYSSSLSNPAQLQFSPLGMRQWVDERFDIDGDRLYNSGMTNNAVLGAWDIADPRAPVSLGFANFPCCDLMGMRMRGNYAYSFGKVFSVLDVSLPSSPAVVAQLPAAGWGGFFSALLPHHAWSVQTDTINVIDIANPLQPQFRGSHAFSAPLLEMVERVGDSVFIAERSNRLRRLAADQPESPSVTSESWLPASAAPWAVAVRGERVLVIEREGIGVLDRASLDRQGFQQIVSNGYAQGGIDMAVDGDRAYVMHQAAGFSVIDISNPDQIETLGTWSGPMNALAARNGVVYASYTDGSQSPYHFLSAIDMNNPAAPVVRARIPLSPASRMAVRGNRLFVVPRSGIIGEEIKLVDISNPAALVPIGTYTGCGVVDVAADKRGNLAFLACIDKLDIVDFSDPAHPVLLHSRPASSPVSAVALRGNRLYFFQDGKLVELDVSNPAQPEWISERDTAGISHFHVGSDARLYSLAAGINVDALDQLFQDGLEP</sequence>
<keyword evidence="1" id="KW-0732">Signal</keyword>